<sequence length="466" mass="53315">EPGSAEDSSSEEDEPRASTSATKKRQSLWKACQSSPLSRVPDFQAVPDDVGKRADCTPYEYFQQYVTDEMYAMMAMAMNTKKVAETGKSLNTSAEEMKIFFGISVTMSCLGHPQIKMYWMKRMRVPLIANSMSRDRYFQHRMRLKVVNDLNITDEEKNQDRLWRVRPLIAEVLKGCHKLPREELASVDEQMIPFSGRTPLRQFLPRKPNPEGLKNFVLASPSGLILDFEIYQGKKSLLCPGSSGIAESAVLRLAQTLSPGTRLFFDRYFTSPATLDKLVEKDIAGTGTVMNNRLPKRVKLSSEGQLKARGRGTSEMWVRSDDQQIIVRWSDNKPVTLMSSVHGKEPEDTCRRWNAKEKRYIDVSRPHIVQVYNVNMGGVDMADRMISYYRIKARVKKWTIRVIFNMFDMALSNAWILYTKDMKTKQKKQKDVLKFLDFRFSVGEVLVTQGSQESTDESDADYCPPP</sequence>
<reference evidence="1 2" key="1">
    <citation type="journal article" date="2020" name="Cell">
        <title>Large-Scale Comparative Analyses of Tick Genomes Elucidate Their Genetic Diversity and Vector Capacities.</title>
        <authorList>
            <consortium name="Tick Genome and Microbiome Consortium (TIGMIC)"/>
            <person name="Jia N."/>
            <person name="Wang J."/>
            <person name="Shi W."/>
            <person name="Du L."/>
            <person name="Sun Y."/>
            <person name="Zhan W."/>
            <person name="Jiang J.F."/>
            <person name="Wang Q."/>
            <person name="Zhang B."/>
            <person name="Ji P."/>
            <person name="Bell-Sakyi L."/>
            <person name="Cui X.M."/>
            <person name="Yuan T.T."/>
            <person name="Jiang B.G."/>
            <person name="Yang W.F."/>
            <person name="Lam T.T."/>
            <person name="Chang Q.C."/>
            <person name="Ding S.J."/>
            <person name="Wang X.J."/>
            <person name="Zhu J.G."/>
            <person name="Ruan X.D."/>
            <person name="Zhao L."/>
            <person name="Wei J.T."/>
            <person name="Ye R.Z."/>
            <person name="Que T.C."/>
            <person name="Du C.H."/>
            <person name="Zhou Y.H."/>
            <person name="Cheng J.X."/>
            <person name="Dai P.F."/>
            <person name="Guo W.B."/>
            <person name="Han X.H."/>
            <person name="Huang E.J."/>
            <person name="Li L.F."/>
            <person name="Wei W."/>
            <person name="Gao Y.C."/>
            <person name="Liu J.Z."/>
            <person name="Shao H.Z."/>
            <person name="Wang X."/>
            <person name="Wang C.C."/>
            <person name="Yang T.C."/>
            <person name="Huo Q.B."/>
            <person name="Li W."/>
            <person name="Chen H.Y."/>
            <person name="Chen S.E."/>
            <person name="Zhou L.G."/>
            <person name="Ni X.B."/>
            <person name="Tian J.H."/>
            <person name="Sheng Y."/>
            <person name="Liu T."/>
            <person name="Pan Y.S."/>
            <person name="Xia L.Y."/>
            <person name="Li J."/>
            <person name="Zhao F."/>
            <person name="Cao W.C."/>
        </authorList>
    </citation>
    <scope>NUCLEOTIDE SEQUENCE [LARGE SCALE GENOMIC DNA]</scope>
    <source>
        <strain evidence="1">Iper-2018</strain>
    </source>
</reference>
<comment type="caution">
    <text evidence="1">The sequence shown here is derived from an EMBL/GenBank/DDBJ whole genome shotgun (WGS) entry which is preliminary data.</text>
</comment>
<protein>
    <submittedName>
        <fullName evidence="1">Uncharacterized protein</fullName>
    </submittedName>
</protein>
<dbReference type="EMBL" id="JABSTQ010010493">
    <property type="protein sequence ID" value="KAG0420566.1"/>
    <property type="molecule type" value="Genomic_DNA"/>
</dbReference>
<name>A0AC60PIG3_IXOPE</name>
<keyword evidence="2" id="KW-1185">Reference proteome</keyword>
<feature type="non-terminal residue" evidence="1">
    <location>
        <position position="1"/>
    </location>
</feature>
<dbReference type="Proteomes" id="UP000805193">
    <property type="component" value="Unassembled WGS sequence"/>
</dbReference>
<organism evidence="1 2">
    <name type="scientific">Ixodes persulcatus</name>
    <name type="common">Taiga tick</name>
    <dbReference type="NCBI Taxonomy" id="34615"/>
    <lineage>
        <taxon>Eukaryota</taxon>
        <taxon>Metazoa</taxon>
        <taxon>Ecdysozoa</taxon>
        <taxon>Arthropoda</taxon>
        <taxon>Chelicerata</taxon>
        <taxon>Arachnida</taxon>
        <taxon>Acari</taxon>
        <taxon>Parasitiformes</taxon>
        <taxon>Ixodida</taxon>
        <taxon>Ixodoidea</taxon>
        <taxon>Ixodidae</taxon>
        <taxon>Ixodinae</taxon>
        <taxon>Ixodes</taxon>
    </lineage>
</organism>
<evidence type="ECO:0000313" key="2">
    <source>
        <dbReference type="Proteomes" id="UP000805193"/>
    </source>
</evidence>
<evidence type="ECO:0000313" key="1">
    <source>
        <dbReference type="EMBL" id="KAG0420566.1"/>
    </source>
</evidence>
<proteinExistence type="predicted"/>
<feature type="non-terminal residue" evidence="1">
    <location>
        <position position="466"/>
    </location>
</feature>
<gene>
    <name evidence="1" type="ORF">HPB47_003424</name>
</gene>
<accession>A0AC60PIG3</accession>